<dbReference type="EMBL" id="KB733448">
    <property type="protein sequence ID" value="ENI07850.1"/>
    <property type="molecule type" value="Genomic_DNA"/>
</dbReference>
<evidence type="ECO:0000313" key="1">
    <source>
        <dbReference type="EMBL" id="ENI07850.1"/>
    </source>
</evidence>
<gene>
    <name evidence="1" type="ORF">COCC4DRAFT_130904</name>
</gene>
<protein>
    <submittedName>
        <fullName evidence="1">Uncharacterized protein</fullName>
    </submittedName>
</protein>
<sequence>INGTDPSELDLDSHQYHVELRFVAAVASISPRRAEFTTPITDQDHHRSSKVSGIEYRYSTTIIFCGGYGYRGAAWAAAIVGDVMG</sequence>
<dbReference type="HOGENOM" id="CLU_2518567_0_0_1"/>
<dbReference type="AlphaFoldDB" id="N4X853"/>
<feature type="non-terminal residue" evidence="1">
    <location>
        <position position="1"/>
    </location>
</feature>
<name>N4X853_COCH4</name>
<reference evidence="1 2" key="1">
    <citation type="journal article" date="2012" name="PLoS Pathog.">
        <title>Diverse lifestyles and strategies of plant pathogenesis encoded in the genomes of eighteen Dothideomycetes fungi.</title>
        <authorList>
            <person name="Ohm R.A."/>
            <person name="Feau N."/>
            <person name="Henrissat B."/>
            <person name="Schoch C.L."/>
            <person name="Horwitz B.A."/>
            <person name="Barry K.W."/>
            <person name="Condon B.J."/>
            <person name="Copeland A.C."/>
            <person name="Dhillon B."/>
            <person name="Glaser F."/>
            <person name="Hesse C.N."/>
            <person name="Kosti I."/>
            <person name="LaButti K."/>
            <person name="Lindquist E.A."/>
            <person name="Lucas S."/>
            <person name="Salamov A.A."/>
            <person name="Bradshaw R.E."/>
            <person name="Ciuffetti L."/>
            <person name="Hamelin R.C."/>
            <person name="Kema G.H.J."/>
            <person name="Lawrence C."/>
            <person name="Scott J.A."/>
            <person name="Spatafora J.W."/>
            <person name="Turgeon B.G."/>
            <person name="de Wit P.J.G.M."/>
            <person name="Zhong S."/>
            <person name="Goodwin S.B."/>
            <person name="Grigoriev I.V."/>
        </authorList>
    </citation>
    <scope>NUCLEOTIDE SEQUENCE [LARGE SCALE GENOMIC DNA]</scope>
    <source>
        <strain evidence="2">C4 / ATCC 48331 / race T</strain>
    </source>
</reference>
<accession>N4X853</accession>
<evidence type="ECO:0000313" key="2">
    <source>
        <dbReference type="Proteomes" id="UP000012338"/>
    </source>
</evidence>
<dbReference type="Proteomes" id="UP000012338">
    <property type="component" value="Unassembled WGS sequence"/>
</dbReference>
<keyword evidence="2" id="KW-1185">Reference proteome</keyword>
<proteinExistence type="predicted"/>
<reference evidence="2" key="2">
    <citation type="journal article" date="2013" name="PLoS Genet.">
        <title>Comparative genome structure, secondary metabolite, and effector coding capacity across Cochliobolus pathogens.</title>
        <authorList>
            <person name="Condon B.J."/>
            <person name="Leng Y."/>
            <person name="Wu D."/>
            <person name="Bushley K.E."/>
            <person name="Ohm R.A."/>
            <person name="Otillar R."/>
            <person name="Martin J."/>
            <person name="Schackwitz W."/>
            <person name="Grimwood J."/>
            <person name="MohdZainudin N."/>
            <person name="Xue C."/>
            <person name="Wang R."/>
            <person name="Manning V.A."/>
            <person name="Dhillon B."/>
            <person name="Tu Z.J."/>
            <person name="Steffenson B.J."/>
            <person name="Salamov A."/>
            <person name="Sun H."/>
            <person name="Lowry S."/>
            <person name="LaButti K."/>
            <person name="Han J."/>
            <person name="Copeland A."/>
            <person name="Lindquist E."/>
            <person name="Barry K."/>
            <person name="Schmutz J."/>
            <person name="Baker S.E."/>
            <person name="Ciuffetti L.M."/>
            <person name="Grigoriev I.V."/>
            <person name="Zhong S."/>
            <person name="Turgeon B.G."/>
        </authorList>
    </citation>
    <scope>NUCLEOTIDE SEQUENCE [LARGE SCALE GENOMIC DNA]</scope>
    <source>
        <strain evidence="2">C4 / ATCC 48331 / race T</strain>
    </source>
</reference>
<organism evidence="1 2">
    <name type="scientific">Cochliobolus heterostrophus (strain C4 / ATCC 48331 / race T)</name>
    <name type="common">Southern corn leaf blight fungus</name>
    <name type="synonym">Bipolaris maydis</name>
    <dbReference type="NCBI Taxonomy" id="665024"/>
    <lineage>
        <taxon>Eukaryota</taxon>
        <taxon>Fungi</taxon>
        <taxon>Dikarya</taxon>
        <taxon>Ascomycota</taxon>
        <taxon>Pezizomycotina</taxon>
        <taxon>Dothideomycetes</taxon>
        <taxon>Pleosporomycetidae</taxon>
        <taxon>Pleosporales</taxon>
        <taxon>Pleosporineae</taxon>
        <taxon>Pleosporaceae</taxon>
        <taxon>Bipolaris</taxon>
    </lineage>
</organism>